<comment type="caution">
    <text evidence="2">The sequence shown here is derived from an EMBL/GenBank/DDBJ whole genome shotgun (WGS) entry which is preliminary data.</text>
</comment>
<evidence type="ECO:0000313" key="2">
    <source>
        <dbReference type="EMBL" id="KAF3542153.1"/>
    </source>
</evidence>
<dbReference type="Proteomes" id="UP000712600">
    <property type="component" value="Unassembled WGS sequence"/>
</dbReference>
<name>A0A8S9QQK2_BRACR</name>
<feature type="compositionally biased region" description="Basic and acidic residues" evidence="1">
    <location>
        <begin position="92"/>
        <end position="105"/>
    </location>
</feature>
<proteinExistence type="predicted"/>
<protein>
    <submittedName>
        <fullName evidence="2">Uncharacterized protein</fullName>
    </submittedName>
</protein>
<dbReference type="EMBL" id="QGKX02001290">
    <property type="protein sequence ID" value="KAF3542153.1"/>
    <property type="molecule type" value="Genomic_DNA"/>
</dbReference>
<evidence type="ECO:0000313" key="3">
    <source>
        <dbReference type="Proteomes" id="UP000712600"/>
    </source>
</evidence>
<reference evidence="2" key="1">
    <citation type="submission" date="2019-12" db="EMBL/GenBank/DDBJ databases">
        <title>Genome sequencing and annotation of Brassica cretica.</title>
        <authorList>
            <person name="Studholme D.J."/>
            <person name="Sarris P."/>
        </authorList>
    </citation>
    <scope>NUCLEOTIDE SEQUENCE</scope>
    <source>
        <strain evidence="2">PFS-109/04</strain>
        <tissue evidence="2">Leaf</tissue>
    </source>
</reference>
<organism evidence="2 3">
    <name type="scientific">Brassica cretica</name>
    <name type="common">Mustard</name>
    <dbReference type="NCBI Taxonomy" id="69181"/>
    <lineage>
        <taxon>Eukaryota</taxon>
        <taxon>Viridiplantae</taxon>
        <taxon>Streptophyta</taxon>
        <taxon>Embryophyta</taxon>
        <taxon>Tracheophyta</taxon>
        <taxon>Spermatophyta</taxon>
        <taxon>Magnoliopsida</taxon>
        <taxon>eudicotyledons</taxon>
        <taxon>Gunneridae</taxon>
        <taxon>Pentapetalae</taxon>
        <taxon>rosids</taxon>
        <taxon>malvids</taxon>
        <taxon>Brassicales</taxon>
        <taxon>Brassicaceae</taxon>
        <taxon>Brassiceae</taxon>
        <taxon>Brassica</taxon>
    </lineage>
</organism>
<accession>A0A8S9QQK2</accession>
<sequence>MFHVYIETDKINRKAETDPWGIRQRACSSDAADPRRPQGVWDNLPCAREKAVEGALRLDQRRDQPDLGIANSVVESPANEPVKRSRRKVRSKSTDETAAERKKTQ</sequence>
<evidence type="ECO:0000256" key="1">
    <source>
        <dbReference type="SAM" id="MobiDB-lite"/>
    </source>
</evidence>
<feature type="region of interest" description="Disordered" evidence="1">
    <location>
        <begin position="57"/>
        <end position="105"/>
    </location>
</feature>
<dbReference type="AlphaFoldDB" id="A0A8S9QQK2"/>
<gene>
    <name evidence="2" type="ORF">F2Q69_00021664</name>
</gene>